<comment type="similarity">
    <text evidence="1">Belongs to the EFR3 family.</text>
</comment>
<dbReference type="OrthoDB" id="274691at2759"/>
<feature type="region of interest" description="Disordered" evidence="2">
    <location>
        <begin position="1065"/>
        <end position="1123"/>
    </location>
</feature>
<dbReference type="STRING" id="1296120.A0A1B9H3G6"/>
<evidence type="ECO:0000256" key="2">
    <source>
        <dbReference type="SAM" id="MobiDB-lite"/>
    </source>
</evidence>
<accession>A0A1B9H3G6</accession>
<dbReference type="PANTHER" id="PTHR47766:SF1">
    <property type="entry name" value="PROTEIN EFR3"/>
    <property type="match status" value="1"/>
</dbReference>
<name>A0A1B9H3G6_9TREE</name>
<evidence type="ECO:0000256" key="1">
    <source>
        <dbReference type="ARBA" id="ARBA00010216"/>
    </source>
</evidence>
<keyword evidence="4" id="KW-1185">Reference proteome</keyword>
<feature type="region of interest" description="Disordered" evidence="2">
    <location>
        <begin position="635"/>
        <end position="746"/>
    </location>
</feature>
<dbReference type="InterPro" id="IPR049150">
    <property type="entry name" value="EFR3_HEAT-like_rpt"/>
</dbReference>
<reference evidence="3 4" key="1">
    <citation type="submission" date="2013-07" db="EMBL/GenBank/DDBJ databases">
        <title>The Genome Sequence of Cryptococcus heveanensis BCC8398.</title>
        <authorList>
            <consortium name="The Broad Institute Genome Sequencing Platform"/>
            <person name="Cuomo C."/>
            <person name="Litvintseva A."/>
            <person name="Chen Y."/>
            <person name="Heitman J."/>
            <person name="Sun S."/>
            <person name="Springer D."/>
            <person name="Dromer F."/>
            <person name="Young S.K."/>
            <person name="Zeng Q."/>
            <person name="Gargeya S."/>
            <person name="Fitzgerald M."/>
            <person name="Abouelleil A."/>
            <person name="Alvarado L."/>
            <person name="Berlin A.M."/>
            <person name="Chapman S.B."/>
            <person name="Dewar J."/>
            <person name="Goldberg J."/>
            <person name="Griggs A."/>
            <person name="Gujja S."/>
            <person name="Hansen M."/>
            <person name="Howarth C."/>
            <person name="Imamovic A."/>
            <person name="Larimer J."/>
            <person name="McCowan C."/>
            <person name="Murphy C."/>
            <person name="Pearson M."/>
            <person name="Priest M."/>
            <person name="Roberts A."/>
            <person name="Saif S."/>
            <person name="Shea T."/>
            <person name="Sykes S."/>
            <person name="Wortman J."/>
            <person name="Nusbaum C."/>
            <person name="Birren B."/>
        </authorList>
    </citation>
    <scope>NUCLEOTIDE SEQUENCE [LARGE SCALE GENOMIC DNA]</scope>
    <source>
        <strain evidence="3 4">BCC8398</strain>
    </source>
</reference>
<feature type="compositionally biased region" description="Polar residues" evidence="2">
    <location>
        <begin position="1092"/>
        <end position="1107"/>
    </location>
</feature>
<dbReference type="Pfam" id="PF21072">
    <property type="entry name" value="EFR3"/>
    <property type="match status" value="1"/>
</dbReference>
<reference evidence="4" key="2">
    <citation type="submission" date="2013-12" db="EMBL/GenBank/DDBJ databases">
        <title>Evolution of pathogenesis and genome organization in the Tremellales.</title>
        <authorList>
            <person name="Cuomo C."/>
            <person name="Litvintseva A."/>
            <person name="Heitman J."/>
            <person name="Chen Y."/>
            <person name="Sun S."/>
            <person name="Springer D."/>
            <person name="Dromer F."/>
            <person name="Young S."/>
            <person name="Zeng Q."/>
            <person name="Chapman S."/>
            <person name="Gujja S."/>
            <person name="Saif S."/>
            <person name="Birren B."/>
        </authorList>
    </citation>
    <scope>NUCLEOTIDE SEQUENCE [LARGE SCALE GENOMIC DNA]</scope>
    <source>
        <strain evidence="4">BCC8398</strain>
    </source>
</reference>
<dbReference type="AlphaFoldDB" id="A0A1B9H3G6"/>
<protein>
    <submittedName>
        <fullName evidence="3">Protein EFR3</fullName>
    </submittedName>
</protein>
<dbReference type="GO" id="GO:0072659">
    <property type="term" value="P:protein localization to plasma membrane"/>
    <property type="evidence" value="ECO:0007669"/>
    <property type="project" value="InterPro"/>
</dbReference>
<dbReference type="EMBL" id="KI669492">
    <property type="protein sequence ID" value="OCF37807.1"/>
    <property type="molecule type" value="Genomic_DNA"/>
</dbReference>
<evidence type="ECO:0000313" key="3">
    <source>
        <dbReference type="EMBL" id="OCF37807.1"/>
    </source>
</evidence>
<dbReference type="Proteomes" id="UP000092666">
    <property type="component" value="Unassembled WGS sequence"/>
</dbReference>
<evidence type="ECO:0000313" key="4">
    <source>
        <dbReference type="Proteomes" id="UP000092666"/>
    </source>
</evidence>
<feature type="compositionally biased region" description="Low complexity" evidence="2">
    <location>
        <begin position="716"/>
        <end position="733"/>
    </location>
</feature>
<dbReference type="InterPro" id="IPR039786">
    <property type="entry name" value="EFR3"/>
</dbReference>
<feature type="compositionally biased region" description="Basic and acidic residues" evidence="2">
    <location>
        <begin position="693"/>
        <end position="709"/>
    </location>
</feature>
<sequence length="1148" mass="122543">MGCIPCTNLQPEVAHLNACYPPSKALLTAGPDYRPLSQDLSKLTYFATNKPSKLAKIGEELEKRVNKEAARSTGGYPKYRASLLISLAILRALLTECKRDIPLFGRSALKIISTCLDVKVYQRGGMDLEVIGRAAAAFIAFTTYTDGASIGVDEGMTRAYLEILRKFGNMAIFKETTQAQAPGGALSEKGNEAQEDVEYQNRTRLIALAAINGASTSDAVFASTTEFPKQVTFILPPLLHNMFDNTTPSSMSDMKFETAKIDMDASPSPFFSEFSARRPINDRRAPSLHAHIPGEKGPTTKDVLSASLRSFHALIGQCKVAQATIIIDQIGSFLDRYGYWADVERCCWLAERLTAWITLQYRFVVPTRLVEVLVDDHQDKIAGHPTTKHTSALAMITTILNSTTSLIGLGISDLLGNLVSLIIRRIRHDERDPLLPPLVQCVSSLGTHIYYADQINDIIEELSTRIAELSLTDKSRPEIIRVLVQCMIGVMVVADHADEEARSKVTANGNGNGTASIAESSRISIDKGKGPAIDTPLDIPRPKNNRRNPIAPEVWQETLPLLCEADYAVRSTYARALLLFLETEMPRGSVPGRPGSYNRSGSSADATTYRFCNALHAAIYTLAMSNCLTAGVPDEVSGRDSTAAPSPDVSKGADNIAAEQPGSATTGGSGSGDAKSGRSGLVNGDPNGNQNGEDSRHGSISGKGEKSEKGVSFNLTSPTPSSTPPTNGTSTPPRKNSRPARRPSLPLNRLQSYVNLSSFDNVATPLDFAAALKILDELYTLVPTTALMTGVPMLLALDKDAGNDLVRRPGDGRQGAWVLERKRAIRELVCLVWRRIGERWDAREVDNLANKTLLSLPEPYVIPLLPPYTPSPALQLPEAATSFVPHTIEGESSAMSKPLLDPEILVSSLANSESVQSATGRDAGVLVKRWTSRWTVENAIKDSVERLSSAHVKPADHSPTNEIANVLMSMNNGSLQSFGGRPGSAARGIDVEDLREALGGRTDDISPISGAPSMISSVTPEDHRKLSLALQKGLNANGGVSGAGGGGGRGHGGEVDVKEVLKDIFRDKKRSSGGGHARTSSTGGRDRDRNVSSKSTTVNGTSGSQPFNDHGNGQGSAVDGHSNSAPVSVAVAAVSPGTGAPALGPISA</sequence>
<dbReference type="PANTHER" id="PTHR47766">
    <property type="entry name" value="PROTEIN EFR3"/>
    <property type="match status" value="1"/>
</dbReference>
<organism evidence="3 4">
    <name type="scientific">Kwoniella heveanensis BCC8398</name>
    <dbReference type="NCBI Taxonomy" id="1296120"/>
    <lineage>
        <taxon>Eukaryota</taxon>
        <taxon>Fungi</taxon>
        <taxon>Dikarya</taxon>
        <taxon>Basidiomycota</taxon>
        <taxon>Agaricomycotina</taxon>
        <taxon>Tremellomycetes</taxon>
        <taxon>Tremellales</taxon>
        <taxon>Cryptococcaceae</taxon>
        <taxon>Kwoniella</taxon>
    </lineage>
</organism>
<gene>
    <name evidence="3" type="ORF">I316_00031</name>
</gene>
<proteinExistence type="inferred from homology"/>